<feature type="region of interest" description="Disordered" evidence="1">
    <location>
        <begin position="86"/>
        <end position="113"/>
    </location>
</feature>
<organism evidence="2 3">
    <name type="scientific">Stephania japonica</name>
    <dbReference type="NCBI Taxonomy" id="461633"/>
    <lineage>
        <taxon>Eukaryota</taxon>
        <taxon>Viridiplantae</taxon>
        <taxon>Streptophyta</taxon>
        <taxon>Embryophyta</taxon>
        <taxon>Tracheophyta</taxon>
        <taxon>Spermatophyta</taxon>
        <taxon>Magnoliopsida</taxon>
        <taxon>Ranunculales</taxon>
        <taxon>Menispermaceae</taxon>
        <taxon>Menispermoideae</taxon>
        <taxon>Cissampelideae</taxon>
        <taxon>Stephania</taxon>
    </lineage>
</organism>
<keyword evidence="3" id="KW-1185">Reference proteome</keyword>
<name>A0AAP0NS95_9MAGN</name>
<evidence type="ECO:0000313" key="2">
    <source>
        <dbReference type="EMBL" id="KAK9115855.1"/>
    </source>
</evidence>
<accession>A0AAP0NS95</accession>
<gene>
    <name evidence="2" type="ORF">Sjap_014802</name>
</gene>
<evidence type="ECO:0000256" key="1">
    <source>
        <dbReference type="SAM" id="MobiDB-lite"/>
    </source>
</evidence>
<dbReference type="EMBL" id="JBBNAE010000006">
    <property type="protein sequence ID" value="KAK9115855.1"/>
    <property type="molecule type" value="Genomic_DNA"/>
</dbReference>
<comment type="caution">
    <text evidence="2">The sequence shown here is derived from an EMBL/GenBank/DDBJ whole genome shotgun (WGS) entry which is preliminary data.</text>
</comment>
<evidence type="ECO:0000313" key="3">
    <source>
        <dbReference type="Proteomes" id="UP001417504"/>
    </source>
</evidence>
<sequence length="113" mass="12292">MVGRPKPHGDGGEVAPTPARLTAEAAAAAAAAGRLQQGFGGLDTLCQRTCVEVIRHGSGHGIHVEMSNLSSDATYLRRGRERYRYVKRNGVSSRSKKRKRVSCRSERGRCNNE</sequence>
<dbReference type="Proteomes" id="UP001417504">
    <property type="component" value="Unassembled WGS sequence"/>
</dbReference>
<reference evidence="2 3" key="1">
    <citation type="submission" date="2024-01" db="EMBL/GenBank/DDBJ databases">
        <title>Genome assemblies of Stephania.</title>
        <authorList>
            <person name="Yang L."/>
        </authorList>
    </citation>
    <scope>NUCLEOTIDE SEQUENCE [LARGE SCALE GENOMIC DNA]</scope>
    <source>
        <strain evidence="2">QJT</strain>
        <tissue evidence="2">Leaf</tissue>
    </source>
</reference>
<feature type="compositionally biased region" description="Basic and acidic residues" evidence="1">
    <location>
        <begin position="103"/>
        <end position="113"/>
    </location>
</feature>
<proteinExistence type="predicted"/>
<protein>
    <submittedName>
        <fullName evidence="2">Uncharacterized protein</fullName>
    </submittedName>
</protein>
<dbReference type="AlphaFoldDB" id="A0AAP0NS95"/>